<name>A0ABT6DIE7_9BACT</name>
<gene>
    <name evidence="2" type="ORF">NWE73_09625</name>
</gene>
<sequence>MKSVLSNMALLASLAMAFSSIVGCSNVADNSLLTDQENDSSSHTVNKDPLSTEVFIAVDSSSLVMPTSTSSVEVTGSCYTSTYPDNNVQVFNSVGAAVAAMDLKTGSYNPKCRDGRFAIIISPGSLATGTNDLKIQLPVLDSSNKTTLNQANAVRYFSVTKP</sequence>
<dbReference type="PROSITE" id="PS51257">
    <property type="entry name" value="PROKAR_LIPOPROTEIN"/>
    <property type="match status" value="1"/>
</dbReference>
<evidence type="ECO:0008006" key="4">
    <source>
        <dbReference type="Google" id="ProtNLM"/>
    </source>
</evidence>
<evidence type="ECO:0000313" key="3">
    <source>
        <dbReference type="Proteomes" id="UP001152321"/>
    </source>
</evidence>
<feature type="chain" id="PRO_5045879879" description="Lipoprotein" evidence="1">
    <location>
        <begin position="18"/>
        <end position="162"/>
    </location>
</feature>
<evidence type="ECO:0000256" key="1">
    <source>
        <dbReference type="SAM" id="SignalP"/>
    </source>
</evidence>
<reference evidence="2" key="1">
    <citation type="submission" date="2022-08" db="EMBL/GenBank/DDBJ databases">
        <title>Novel Bdellovibrio Species Isolated from Svalbard: Designation Bdellovibrio svalbardensis.</title>
        <authorList>
            <person name="Mitchell R.J."/>
            <person name="Choi S.Y."/>
        </authorList>
    </citation>
    <scope>NUCLEOTIDE SEQUENCE</scope>
    <source>
        <strain evidence="2">PAP01</strain>
    </source>
</reference>
<dbReference type="RefSeq" id="WP_277578100.1">
    <property type="nucleotide sequence ID" value="NZ_JANRMI010000002.1"/>
</dbReference>
<evidence type="ECO:0000313" key="2">
    <source>
        <dbReference type="EMBL" id="MDG0816623.1"/>
    </source>
</evidence>
<accession>A0ABT6DIE7</accession>
<feature type="signal peptide" evidence="1">
    <location>
        <begin position="1"/>
        <end position="17"/>
    </location>
</feature>
<proteinExistence type="predicted"/>
<dbReference type="Proteomes" id="UP001152321">
    <property type="component" value="Unassembled WGS sequence"/>
</dbReference>
<dbReference type="EMBL" id="JANRMI010000002">
    <property type="protein sequence ID" value="MDG0816623.1"/>
    <property type="molecule type" value="Genomic_DNA"/>
</dbReference>
<protein>
    <recommendedName>
        <fullName evidence="4">Lipoprotein</fullName>
    </recommendedName>
</protein>
<comment type="caution">
    <text evidence="2">The sequence shown here is derived from an EMBL/GenBank/DDBJ whole genome shotgun (WGS) entry which is preliminary data.</text>
</comment>
<keyword evidence="1" id="KW-0732">Signal</keyword>
<organism evidence="2 3">
    <name type="scientific">Bdellovibrio svalbardensis</name>
    <dbReference type="NCBI Taxonomy" id="2972972"/>
    <lineage>
        <taxon>Bacteria</taxon>
        <taxon>Pseudomonadati</taxon>
        <taxon>Bdellovibrionota</taxon>
        <taxon>Bdellovibrionia</taxon>
        <taxon>Bdellovibrionales</taxon>
        <taxon>Pseudobdellovibrionaceae</taxon>
        <taxon>Bdellovibrio</taxon>
    </lineage>
</organism>
<keyword evidence="3" id="KW-1185">Reference proteome</keyword>